<feature type="transmembrane region" description="Helical" evidence="1">
    <location>
        <begin position="178"/>
        <end position="200"/>
    </location>
</feature>
<sequence length="358" mass="41542">MRSLFNAPLFYKEWKNSKWICLLMTLILFWDKPNSVFGDLSRQKYEMLIDKNFVLDKMWFNQSLLGWNSGKNILILGVITLLCILLFKGEKQDSTCDLLHSMPFTRKDIIVSKIKVGILTIAIPFLINFIIMTFFYFNNKSYIASSYLDIPKFYSINLLFCLFFFIFLVFMQSIVGQYFAAAIIAPITLFVPFVLVTYIVDLIRLSKGLRYESSTLMTLSEFARNLNIYDVVNTKALERVEKGVDEEQVRNIYKFIYENFDIKIMILIILIVVFAILSIIIYSRVKLERINQLIIFKPVETVFKLGVGLCVGMIFSQIFGYPKGPEEIANMPLIYITLLIGTIIGYFISKLVVKFCSK</sequence>
<feature type="transmembrane region" description="Helical" evidence="1">
    <location>
        <begin position="333"/>
        <end position="353"/>
    </location>
</feature>
<proteinExistence type="predicted"/>
<evidence type="ECO:0000256" key="1">
    <source>
        <dbReference type="SAM" id="Phobius"/>
    </source>
</evidence>
<dbReference type="GO" id="GO:0005886">
    <property type="term" value="C:plasma membrane"/>
    <property type="evidence" value="ECO:0007669"/>
    <property type="project" value="UniProtKB-SubCell"/>
</dbReference>
<feature type="transmembrane region" description="Helical" evidence="1">
    <location>
        <begin position="153"/>
        <end position="171"/>
    </location>
</feature>
<dbReference type="PANTHER" id="PTHR37305">
    <property type="entry name" value="INTEGRAL MEMBRANE PROTEIN-RELATED"/>
    <property type="match status" value="1"/>
</dbReference>
<feature type="transmembrane region" description="Helical" evidence="1">
    <location>
        <begin position="264"/>
        <end position="282"/>
    </location>
</feature>
<feature type="transmembrane region" description="Helical" evidence="1">
    <location>
        <begin position="69"/>
        <end position="87"/>
    </location>
</feature>
<keyword evidence="1" id="KW-1133">Transmembrane helix</keyword>
<dbReference type="EMBL" id="CP013243">
    <property type="protein sequence ID" value="APH13682.1"/>
    <property type="molecule type" value="Genomic_DNA"/>
</dbReference>
<feature type="transmembrane region" description="Helical" evidence="1">
    <location>
        <begin position="302"/>
        <end position="321"/>
    </location>
</feature>
<dbReference type="GO" id="GO:0140359">
    <property type="term" value="F:ABC-type transporter activity"/>
    <property type="evidence" value="ECO:0007669"/>
    <property type="project" value="InterPro"/>
</dbReference>
<dbReference type="RefSeq" id="WP_072586516.1">
    <property type="nucleotide sequence ID" value="NZ_CP013243.1"/>
</dbReference>
<dbReference type="Proteomes" id="UP000182204">
    <property type="component" value="Chromosome"/>
</dbReference>
<accession>A0A1L3NC37</accession>
<reference evidence="2 3" key="1">
    <citation type="submission" date="2015-11" db="EMBL/GenBank/DDBJ databases">
        <authorList>
            <person name="Hill K.K."/>
            <person name="Shirey T.B."/>
            <person name="Raphael B."/>
            <person name="Daligault H.E."/>
            <person name="Davenport K.W."/>
            <person name="Bruce D.C."/>
            <person name="Foley B.T."/>
            <person name="Johnson S.L."/>
        </authorList>
    </citation>
    <scope>NUCLEOTIDE SEQUENCE [LARGE SCALE GENOMIC DNA]</scope>
    <source>
        <strain evidence="2 3">CDC_1632</strain>
    </source>
</reference>
<organism evidence="2 3">
    <name type="scientific">Clostridium sporogenes</name>
    <dbReference type="NCBI Taxonomy" id="1509"/>
    <lineage>
        <taxon>Bacteria</taxon>
        <taxon>Bacillati</taxon>
        <taxon>Bacillota</taxon>
        <taxon>Clostridia</taxon>
        <taxon>Eubacteriales</taxon>
        <taxon>Clostridiaceae</taxon>
        <taxon>Clostridium</taxon>
    </lineage>
</organism>
<keyword evidence="1" id="KW-0812">Transmembrane</keyword>
<evidence type="ECO:0000313" key="3">
    <source>
        <dbReference type="Proteomes" id="UP000182204"/>
    </source>
</evidence>
<keyword evidence="1" id="KW-0472">Membrane</keyword>
<dbReference type="PANTHER" id="PTHR37305:SF1">
    <property type="entry name" value="MEMBRANE PROTEIN"/>
    <property type="match status" value="1"/>
</dbReference>
<gene>
    <name evidence="2" type="ORF">NPD5_3154</name>
</gene>
<protein>
    <submittedName>
        <fullName evidence="2">ABC-2 transporter family protein</fullName>
    </submittedName>
</protein>
<dbReference type="STRING" id="413999.CBO2788"/>
<feature type="transmembrane region" description="Helical" evidence="1">
    <location>
        <begin position="116"/>
        <end position="137"/>
    </location>
</feature>
<dbReference type="Pfam" id="PF12679">
    <property type="entry name" value="ABC2_membrane_2"/>
    <property type="match status" value="1"/>
</dbReference>
<name>A0A1L3NC37_CLOSG</name>
<evidence type="ECO:0000313" key="2">
    <source>
        <dbReference type="EMBL" id="APH13682.1"/>
    </source>
</evidence>
<dbReference type="AlphaFoldDB" id="A0A1L3NC37"/>